<accession>A0A0H4YFP5</accession>
<dbReference type="GeneID" id="25392322"/>
<keyword evidence="1" id="KW-0472">Membrane</keyword>
<feature type="transmembrane region" description="Helical" evidence="1">
    <location>
        <begin position="1229"/>
        <end position="1255"/>
    </location>
</feature>
<dbReference type="RefSeq" id="YP_009162527.1">
    <property type="nucleotide sequence ID" value="NC_027707.1"/>
</dbReference>
<dbReference type="KEGG" id="vg:25392322"/>
<dbReference type="EMBL" id="KT159937">
    <property type="protein sequence ID" value="AKR04279.1"/>
    <property type="molecule type" value="Genomic_DNA"/>
</dbReference>
<reference evidence="2 3" key="1">
    <citation type="journal article" date="2015" name="J. Virol.">
        <title>Salmon gill poxvirus, the deepest representative of the Chordopoxvirinae.</title>
        <authorList>
            <person name="Gjessing M.C."/>
            <person name="Yutin N."/>
            <person name="Tengs T."/>
            <person name="Senkevich T."/>
            <person name="Koonin E.V."/>
            <person name="Ronning H.P."/>
            <person name="Alarson M."/>
            <person name="Ylving S."/>
            <person name="Lie K.-I."/>
            <person name="Saure B."/>
            <person name="Tran L."/>
            <person name="Moss B."/>
            <person name="Dale O.B."/>
        </authorList>
    </citation>
    <scope>NUCLEOTIDE SEQUENCE [LARGE SCALE GENOMIC DNA]</scope>
    <source>
        <strain evidence="2">2012-04-F277-L3G</strain>
    </source>
</reference>
<evidence type="ECO:0000256" key="1">
    <source>
        <dbReference type="SAM" id="Phobius"/>
    </source>
</evidence>
<keyword evidence="3" id="KW-1185">Reference proteome</keyword>
<keyword evidence="1" id="KW-0812">Transmembrane</keyword>
<gene>
    <name evidence="2" type="ORF">SGPV155</name>
</gene>
<keyword evidence="1" id="KW-1133">Transmembrane helix</keyword>
<evidence type="ECO:0000313" key="3">
    <source>
        <dbReference type="Proteomes" id="UP000105007"/>
    </source>
</evidence>
<name>A0A0H4YFP5_9POXV</name>
<proteinExistence type="predicted"/>
<protein>
    <submittedName>
        <fullName evidence="2">Uncharacterized protein</fullName>
    </submittedName>
</protein>
<sequence length="1257" mass="143659">MVCMGKVMVTLINVIVIMTSVVKISQAMDCSGIDTGRYNTYACSGESNSYWVFPVHESPDKIGNKAHDRSDGNSWIPMYTSDARDVTLIAPKAHSTAETLWKPFDDSMSEKECIYVRKNPYSQDKNQSCLIFLQKISEYVSKNPVINRPVYLLGESAKNLTVSMTQTSVFGTPYRVDPHLLALDLPVSIRWTTNAFINSRKKPKCIIKAFYKTKVGGDLPQIYFRCTYPSGLGTAVSYRIDMAGIRNVEAKSKLTYPDPKAKLSDQYYEPSEGDTVWFSKKRNFDKESTGDMKVTTLGYESYVFMTSPVLEGFIVTDKFKDMIRDNAFGWMTSLSIEVWDVKVEHTHTTIPMYSDRMNLFWHHRNIEGKFTFLSDPMYILEIHEAGPGKLLDMGDFESHAVVHDVNGMMTNSKFINYQQKKNELDSNTLYTGTSCVTWFTISEKLNHLTLVLTMYMGKTHPETKSWLMRDMVFEGNQLGTETNYKTDQVRFKLLKTDPKTNAKTYVVTITDCTMVNKLQVFSESISEHTKKNHLDIVYRRNKKTSSWTGQRDIDFQTTRNMKQSLIDVEWRISTYPRTLFDSQWYRDNVVYPDIKLVGDAGGYYKTVFMAADPGFYTSDKIQPFYVFERSHDVIEEARGHGTRHLVVGKYHYSNQSRDEIPVISFPLLDSSQMLLKRTVVLIDMTDNTVETFTDLGTTGYHDFEKYPVKYTWTNKMEYGNIETAYSKNHGNFKMLSHTLFLSGQSQIVQFDFENVRYELGTNRKYMYGPDIKNTWNSNGLACSTDFLPSSSRSAKGPTVSIVCGTPILWAVPALGENITCEVHGLPWYKYDIDVKTKGYAVTLVKTENPHVSLQITVSESQLPAKENVLTFSIASGLNVYTEHSMTIHLEYSPWIGPDGKLVDLTTEWKTTGVISVTEMKNFYDTNHGNYDMKTRTDGEYWRFELGTLKDLHNKVLDVITVNGEKYLDWYDESAKEAAKRNKDKPASQLGSLGVDFSKEYVLDIDYGVQNTMVSVQTCRVATDALTTTSTIIKCEGFVSELKTEEKKRPAIWTRVDDTKKVRSLSCTRNWFNGGNWIFNITCTIPSQVLSVTTWVNDKKTQSTFTQHNNNGPVTTVLNNVNNNILQRPLTSSDVIWLRMEGQDWKTLREIQLDMTTDCKSVAEQNPWNDRKPKGCLFPDTAGNPHCLVIEPPTNIDPGEYYNQTIVVWNSKFTESVLENNKKFNWKQQYIGLHVPIVLFTGFIIIITSVGICLLYHN</sequence>
<evidence type="ECO:0000313" key="2">
    <source>
        <dbReference type="EMBL" id="AKR04279.1"/>
    </source>
</evidence>
<dbReference type="Proteomes" id="UP000105007">
    <property type="component" value="Segment"/>
</dbReference>
<organism evidence="2 3">
    <name type="scientific">Salmon gill poxvirus</name>
    <dbReference type="NCBI Taxonomy" id="1680908"/>
    <lineage>
        <taxon>Viruses</taxon>
        <taxon>Varidnaviria</taxon>
        <taxon>Bamfordvirae</taxon>
        <taxon>Nucleocytoviricota</taxon>
        <taxon>Pokkesviricetes</taxon>
        <taxon>Chitovirales</taxon>
        <taxon>Poxviridae</taxon>
        <taxon>Chordopoxvirinae</taxon>
        <taxon>Salmonpoxvirus</taxon>
        <taxon>Salmonpoxvirus gillpox</taxon>
        <taxon>Salmon gillpox virus</taxon>
    </lineage>
</organism>